<name>A0A6J7J6N7_9ZZZZ</name>
<protein>
    <submittedName>
        <fullName evidence="2">Unannotated protein</fullName>
    </submittedName>
</protein>
<dbReference type="AlphaFoldDB" id="A0A6J7J6N7"/>
<dbReference type="InterPro" id="IPR003018">
    <property type="entry name" value="GAF"/>
</dbReference>
<dbReference type="EMBL" id="CAFBNA010000083">
    <property type="protein sequence ID" value="CAB4938327.1"/>
    <property type="molecule type" value="Genomic_DNA"/>
</dbReference>
<dbReference type="SMART" id="SM00065">
    <property type="entry name" value="GAF"/>
    <property type="match status" value="1"/>
</dbReference>
<dbReference type="Pfam" id="PF01590">
    <property type="entry name" value="GAF"/>
    <property type="match status" value="1"/>
</dbReference>
<evidence type="ECO:0000313" key="2">
    <source>
        <dbReference type="EMBL" id="CAB4938327.1"/>
    </source>
</evidence>
<feature type="domain" description="GAF" evidence="1">
    <location>
        <begin position="25"/>
        <end position="167"/>
    </location>
</feature>
<reference evidence="2" key="1">
    <citation type="submission" date="2020-05" db="EMBL/GenBank/DDBJ databases">
        <authorList>
            <person name="Chiriac C."/>
            <person name="Salcher M."/>
            <person name="Ghai R."/>
            <person name="Kavagutti S V."/>
        </authorList>
    </citation>
    <scope>NUCLEOTIDE SEQUENCE</scope>
</reference>
<dbReference type="Gene3D" id="3.30.450.40">
    <property type="match status" value="1"/>
</dbReference>
<sequence length="177" mass="20032">MDFPKSADDEERISVLHSLGLLDSGADDNFDRVTRLCRRIFDVKIATISFVDEQRQWFKSVEGLDVCETDRDVAFCNYTILADDIFEVPDATADPQFSSNPLVTGAPFIRYYAGAPIRFDGKRLGALCLIDLTAHEPLDQQQRSVLRDLADIVEREIKVQRLLRESMPLLAAIIQPE</sequence>
<evidence type="ECO:0000259" key="1">
    <source>
        <dbReference type="SMART" id="SM00065"/>
    </source>
</evidence>
<dbReference type="InterPro" id="IPR029016">
    <property type="entry name" value="GAF-like_dom_sf"/>
</dbReference>
<dbReference type="PANTHER" id="PTHR43102">
    <property type="entry name" value="SLR1143 PROTEIN"/>
    <property type="match status" value="1"/>
</dbReference>
<organism evidence="2">
    <name type="scientific">freshwater metagenome</name>
    <dbReference type="NCBI Taxonomy" id="449393"/>
    <lineage>
        <taxon>unclassified sequences</taxon>
        <taxon>metagenomes</taxon>
        <taxon>ecological metagenomes</taxon>
    </lineage>
</organism>
<accession>A0A6J7J6N7</accession>
<proteinExistence type="predicted"/>
<gene>
    <name evidence="2" type="ORF">UFOPK3708_01290</name>
</gene>
<dbReference type="SUPFAM" id="SSF55781">
    <property type="entry name" value="GAF domain-like"/>
    <property type="match status" value="1"/>
</dbReference>
<dbReference type="PANTHER" id="PTHR43102:SF2">
    <property type="entry name" value="GAF DOMAIN-CONTAINING PROTEIN"/>
    <property type="match status" value="1"/>
</dbReference>